<feature type="signal peptide" evidence="1">
    <location>
        <begin position="1"/>
        <end position="18"/>
    </location>
</feature>
<dbReference type="EMBL" id="VSRR010130022">
    <property type="protein sequence ID" value="MPD02123.1"/>
    <property type="molecule type" value="Genomic_DNA"/>
</dbReference>
<sequence length="71" mass="7953">MCCVVLVSCLVFPSRLQGAALVGLYCHEDKLRRALNGVRSIGHGRKLLSGHEQQHKQGVSTRRVVTLVERW</sequence>
<accession>A0A5B7K110</accession>
<dbReference type="AlphaFoldDB" id="A0A5B7K110"/>
<organism evidence="2 3">
    <name type="scientific">Portunus trituberculatus</name>
    <name type="common">Swimming crab</name>
    <name type="synonym">Neptunus trituberculatus</name>
    <dbReference type="NCBI Taxonomy" id="210409"/>
    <lineage>
        <taxon>Eukaryota</taxon>
        <taxon>Metazoa</taxon>
        <taxon>Ecdysozoa</taxon>
        <taxon>Arthropoda</taxon>
        <taxon>Crustacea</taxon>
        <taxon>Multicrustacea</taxon>
        <taxon>Malacostraca</taxon>
        <taxon>Eumalacostraca</taxon>
        <taxon>Eucarida</taxon>
        <taxon>Decapoda</taxon>
        <taxon>Pleocyemata</taxon>
        <taxon>Brachyura</taxon>
        <taxon>Eubrachyura</taxon>
        <taxon>Portunoidea</taxon>
        <taxon>Portunidae</taxon>
        <taxon>Portuninae</taxon>
        <taxon>Portunus</taxon>
    </lineage>
</organism>
<reference evidence="2 3" key="1">
    <citation type="submission" date="2019-05" db="EMBL/GenBank/DDBJ databases">
        <title>Another draft genome of Portunus trituberculatus and its Hox gene families provides insights of decapod evolution.</title>
        <authorList>
            <person name="Jeong J.-H."/>
            <person name="Song I."/>
            <person name="Kim S."/>
            <person name="Choi T."/>
            <person name="Kim D."/>
            <person name="Ryu S."/>
            <person name="Kim W."/>
        </authorList>
    </citation>
    <scope>NUCLEOTIDE SEQUENCE [LARGE SCALE GENOMIC DNA]</scope>
    <source>
        <tissue evidence="2">Muscle</tissue>
    </source>
</reference>
<comment type="caution">
    <text evidence="2">The sequence shown here is derived from an EMBL/GenBank/DDBJ whole genome shotgun (WGS) entry which is preliminary data.</text>
</comment>
<evidence type="ECO:0000256" key="1">
    <source>
        <dbReference type="SAM" id="SignalP"/>
    </source>
</evidence>
<evidence type="ECO:0000313" key="3">
    <source>
        <dbReference type="Proteomes" id="UP000324222"/>
    </source>
</evidence>
<protein>
    <recommendedName>
        <fullName evidence="4">Secreted protein</fullName>
    </recommendedName>
</protein>
<keyword evidence="1" id="KW-0732">Signal</keyword>
<proteinExistence type="predicted"/>
<gene>
    <name evidence="2" type="ORF">E2C01_097682</name>
</gene>
<evidence type="ECO:0008006" key="4">
    <source>
        <dbReference type="Google" id="ProtNLM"/>
    </source>
</evidence>
<feature type="chain" id="PRO_5022773151" description="Secreted protein" evidence="1">
    <location>
        <begin position="19"/>
        <end position="71"/>
    </location>
</feature>
<dbReference type="Proteomes" id="UP000324222">
    <property type="component" value="Unassembled WGS sequence"/>
</dbReference>
<keyword evidence="3" id="KW-1185">Reference proteome</keyword>
<name>A0A5B7K110_PORTR</name>
<evidence type="ECO:0000313" key="2">
    <source>
        <dbReference type="EMBL" id="MPD02123.1"/>
    </source>
</evidence>